<dbReference type="AlphaFoldDB" id="A0A2T5BSG4"/>
<sequence length="276" mass="29860">MDPRITPANAHVAARSLEGRLQAPRFVDPKARRIGPPVADLLRTPAGLRDRQLLHGESFEVLEIRDGYAFGQAGRDGYVGYVTAEALTDLPEPTHIVAARATHAYPAPDMKRPELCGLSFGTRLRVVSASGNFFETAEGWFVPKPHLRPANAPFKDPVTIAQLFFGTPYLWGGNSAWGIDCSGLVQAAYLACGLPCPGDSDQQEETLGTALPPDSPVQRGDILFWKGHVALAVDDRVMIHANAHHMAVAYEPVADAIARIVAQGDGPLTHHKRLLL</sequence>
<keyword evidence="2" id="KW-0645">Protease</keyword>
<evidence type="ECO:0000313" key="7">
    <source>
        <dbReference type="Proteomes" id="UP000243859"/>
    </source>
</evidence>
<dbReference type="OrthoDB" id="9813368at2"/>
<dbReference type="RefSeq" id="WP_107891969.1">
    <property type="nucleotide sequence ID" value="NZ_NHSI01000036.1"/>
</dbReference>
<feature type="domain" description="NlpC/P60" evidence="5">
    <location>
        <begin position="151"/>
        <end position="275"/>
    </location>
</feature>
<keyword evidence="3" id="KW-0378">Hydrolase</keyword>
<dbReference type="InterPro" id="IPR051794">
    <property type="entry name" value="PG_Endopeptidase_C40"/>
</dbReference>
<dbReference type="PANTHER" id="PTHR47359">
    <property type="entry name" value="PEPTIDOGLYCAN DL-ENDOPEPTIDASE CWLO"/>
    <property type="match status" value="1"/>
</dbReference>
<dbReference type="PANTHER" id="PTHR47359:SF3">
    <property type="entry name" value="NLP_P60 DOMAIN-CONTAINING PROTEIN-RELATED"/>
    <property type="match status" value="1"/>
</dbReference>
<dbReference type="GO" id="GO:0006508">
    <property type="term" value="P:proteolysis"/>
    <property type="evidence" value="ECO:0007669"/>
    <property type="project" value="UniProtKB-KW"/>
</dbReference>
<dbReference type="GO" id="GO:0008234">
    <property type="term" value="F:cysteine-type peptidase activity"/>
    <property type="evidence" value="ECO:0007669"/>
    <property type="project" value="UniProtKB-KW"/>
</dbReference>
<evidence type="ECO:0000313" key="6">
    <source>
        <dbReference type="EMBL" id="PTN02284.1"/>
    </source>
</evidence>
<comment type="caution">
    <text evidence="6">The sequence shown here is derived from an EMBL/GenBank/DDBJ whole genome shotgun (WGS) entry which is preliminary data.</text>
</comment>
<dbReference type="SUPFAM" id="SSF54001">
    <property type="entry name" value="Cysteine proteinases"/>
    <property type="match status" value="1"/>
</dbReference>
<evidence type="ECO:0000256" key="2">
    <source>
        <dbReference type="ARBA" id="ARBA00022670"/>
    </source>
</evidence>
<accession>A0A2T5BSG4</accession>
<evidence type="ECO:0000256" key="4">
    <source>
        <dbReference type="ARBA" id="ARBA00022807"/>
    </source>
</evidence>
<dbReference type="PROSITE" id="PS51935">
    <property type="entry name" value="NLPC_P60"/>
    <property type="match status" value="1"/>
</dbReference>
<name>A0A2T5BSG4_9RHOB</name>
<dbReference type="Pfam" id="PF00877">
    <property type="entry name" value="NLPC_P60"/>
    <property type="match status" value="1"/>
</dbReference>
<dbReference type="Pfam" id="PF18348">
    <property type="entry name" value="SH3_16"/>
    <property type="match status" value="1"/>
</dbReference>
<evidence type="ECO:0000256" key="1">
    <source>
        <dbReference type="ARBA" id="ARBA00007074"/>
    </source>
</evidence>
<dbReference type="EMBL" id="QAAA01000007">
    <property type="protein sequence ID" value="PTN02284.1"/>
    <property type="molecule type" value="Genomic_DNA"/>
</dbReference>
<organism evidence="6 7">
    <name type="scientific">Rhodovulum imhoffii</name>
    <dbReference type="NCBI Taxonomy" id="365340"/>
    <lineage>
        <taxon>Bacteria</taxon>
        <taxon>Pseudomonadati</taxon>
        <taxon>Pseudomonadota</taxon>
        <taxon>Alphaproteobacteria</taxon>
        <taxon>Rhodobacterales</taxon>
        <taxon>Paracoccaceae</taxon>
        <taxon>Rhodovulum</taxon>
    </lineage>
</organism>
<comment type="similarity">
    <text evidence="1">Belongs to the peptidase C40 family.</text>
</comment>
<evidence type="ECO:0000256" key="3">
    <source>
        <dbReference type="ARBA" id="ARBA00022801"/>
    </source>
</evidence>
<protein>
    <submittedName>
        <fullName evidence="6">NlpC/P60 family protein</fullName>
    </submittedName>
</protein>
<keyword evidence="4" id="KW-0788">Thiol protease</keyword>
<keyword evidence="7" id="KW-1185">Reference proteome</keyword>
<proteinExistence type="inferred from homology"/>
<dbReference type="InterPro" id="IPR000064">
    <property type="entry name" value="NLP_P60_dom"/>
</dbReference>
<gene>
    <name evidence="6" type="ORF">C8N32_10750</name>
</gene>
<dbReference type="InterPro" id="IPR041382">
    <property type="entry name" value="SH3_16"/>
</dbReference>
<reference evidence="6 7" key="1">
    <citation type="submission" date="2018-04" db="EMBL/GenBank/DDBJ databases">
        <title>Genomic Encyclopedia of Archaeal and Bacterial Type Strains, Phase II (KMG-II): from individual species to whole genera.</title>
        <authorList>
            <person name="Goeker M."/>
        </authorList>
    </citation>
    <scope>NUCLEOTIDE SEQUENCE [LARGE SCALE GENOMIC DNA]</scope>
    <source>
        <strain evidence="6 7">DSM 18064</strain>
    </source>
</reference>
<dbReference type="InterPro" id="IPR038765">
    <property type="entry name" value="Papain-like_cys_pep_sf"/>
</dbReference>
<dbReference type="Proteomes" id="UP000243859">
    <property type="component" value="Unassembled WGS sequence"/>
</dbReference>
<dbReference type="Gene3D" id="3.90.1720.10">
    <property type="entry name" value="endopeptidase domain like (from Nostoc punctiforme)"/>
    <property type="match status" value="1"/>
</dbReference>
<evidence type="ECO:0000259" key="5">
    <source>
        <dbReference type="PROSITE" id="PS51935"/>
    </source>
</evidence>